<keyword evidence="1" id="KW-1133">Transmembrane helix</keyword>
<organism evidence="2 3">
    <name type="scientific">Halopiger aswanensis</name>
    <dbReference type="NCBI Taxonomy" id="148449"/>
    <lineage>
        <taxon>Archaea</taxon>
        <taxon>Methanobacteriati</taxon>
        <taxon>Methanobacteriota</taxon>
        <taxon>Stenosarchaea group</taxon>
        <taxon>Halobacteria</taxon>
        <taxon>Halobacteriales</taxon>
        <taxon>Natrialbaceae</taxon>
        <taxon>Halopiger</taxon>
    </lineage>
</organism>
<accession>A0A3R7DA98</accession>
<dbReference type="AlphaFoldDB" id="A0A3R7DA98"/>
<evidence type="ECO:0000313" key="2">
    <source>
        <dbReference type="EMBL" id="RKD95404.1"/>
    </source>
</evidence>
<gene>
    <name evidence="2" type="ORF">ATJ93_2258</name>
</gene>
<reference evidence="2 3" key="1">
    <citation type="submission" date="2018-09" db="EMBL/GenBank/DDBJ databases">
        <title>Genomic Encyclopedia of Archaeal and Bacterial Type Strains, Phase II (KMG-II): from individual species to whole genera.</title>
        <authorList>
            <person name="Goeker M."/>
        </authorList>
    </citation>
    <scope>NUCLEOTIDE SEQUENCE [LARGE SCALE GENOMIC DNA]</scope>
    <source>
        <strain evidence="2 3">DSM 13151</strain>
    </source>
</reference>
<feature type="transmembrane region" description="Helical" evidence="1">
    <location>
        <begin position="27"/>
        <end position="46"/>
    </location>
</feature>
<protein>
    <submittedName>
        <fullName evidence="2">Uncharacterized protein</fullName>
    </submittedName>
</protein>
<evidence type="ECO:0000256" key="1">
    <source>
        <dbReference type="SAM" id="Phobius"/>
    </source>
</evidence>
<proteinExistence type="predicted"/>
<keyword evidence="1" id="KW-0812">Transmembrane</keyword>
<name>A0A3R7DA98_9EURY</name>
<dbReference type="Proteomes" id="UP000283805">
    <property type="component" value="Unassembled WGS sequence"/>
</dbReference>
<comment type="caution">
    <text evidence="2">The sequence shown here is derived from an EMBL/GenBank/DDBJ whole genome shotgun (WGS) entry which is preliminary data.</text>
</comment>
<dbReference type="RefSeq" id="WP_120244680.1">
    <property type="nucleotide sequence ID" value="NZ_RAPO01000002.1"/>
</dbReference>
<keyword evidence="1" id="KW-0472">Membrane</keyword>
<evidence type="ECO:0000313" key="3">
    <source>
        <dbReference type="Proteomes" id="UP000283805"/>
    </source>
</evidence>
<feature type="transmembrane region" description="Helical" evidence="1">
    <location>
        <begin position="58"/>
        <end position="91"/>
    </location>
</feature>
<keyword evidence="3" id="KW-1185">Reference proteome</keyword>
<dbReference type="EMBL" id="RAPO01000002">
    <property type="protein sequence ID" value="RKD95404.1"/>
    <property type="molecule type" value="Genomic_DNA"/>
</dbReference>
<sequence length="111" mass="11700">MDRIDAAALVGFALFAASALLFDLERLLVGACLAGFLLSLSVWRLYAGRVWEALGWLAWVGAAGTLVFGIGGAVSMTAFLGFGLVGAFLLIGGRSGYLRDVWRVESTARDG</sequence>
<feature type="transmembrane region" description="Helical" evidence="1">
    <location>
        <begin position="6"/>
        <end position="22"/>
    </location>
</feature>